<evidence type="ECO:0000256" key="3">
    <source>
        <dbReference type="ARBA" id="ARBA00022980"/>
    </source>
</evidence>
<dbReference type="InParanoid" id="A3GI01"/>
<dbReference type="PANTHER" id="PTHR21569:SF1">
    <property type="entry name" value="SMALL RIBOSOMAL SUBUNIT PROTEIN US9M"/>
    <property type="match status" value="1"/>
</dbReference>
<dbReference type="HOGENOM" id="CLU_036531_0_0_1"/>
<evidence type="ECO:0000256" key="2">
    <source>
        <dbReference type="ARBA" id="ARBA00022946"/>
    </source>
</evidence>
<evidence type="ECO:0000256" key="1">
    <source>
        <dbReference type="ARBA" id="ARBA00005251"/>
    </source>
</evidence>
<evidence type="ECO:0000256" key="6">
    <source>
        <dbReference type="ARBA" id="ARBA00042623"/>
    </source>
</evidence>
<dbReference type="GO" id="GO:0003735">
    <property type="term" value="F:structural constituent of ribosome"/>
    <property type="evidence" value="ECO:0007669"/>
    <property type="project" value="EnsemblFungi"/>
</dbReference>
<reference evidence="9 10" key="1">
    <citation type="journal article" date="2007" name="Nat. Biotechnol.">
        <title>Genome sequence of the lignocellulose-bioconverting and xylose-fermenting yeast Pichia stipitis.</title>
        <authorList>
            <person name="Jeffries T.W."/>
            <person name="Grigoriev I.V."/>
            <person name="Grimwood J."/>
            <person name="Laplaza J.M."/>
            <person name="Aerts A."/>
            <person name="Salamov A."/>
            <person name="Schmutz J."/>
            <person name="Lindquist E."/>
            <person name="Dehal P."/>
            <person name="Shapiro H."/>
            <person name="Jin Y.S."/>
            <person name="Passoth V."/>
            <person name="Richardson P.M."/>
        </authorList>
    </citation>
    <scope>NUCLEOTIDE SEQUENCE [LARGE SCALE GENOMIC DNA]</scope>
    <source>
        <strain evidence="10">ATCC 58785 / CBS 6054 / NBRC 10063 / NRRL Y-11545</strain>
    </source>
</reference>
<dbReference type="FunFam" id="3.30.230.10:FF:000001">
    <property type="entry name" value="30S ribosomal protein S9"/>
    <property type="match status" value="1"/>
</dbReference>
<dbReference type="GO" id="GO:0006412">
    <property type="term" value="P:translation"/>
    <property type="evidence" value="ECO:0007669"/>
    <property type="project" value="InterPro"/>
</dbReference>
<dbReference type="PROSITE" id="PS00360">
    <property type="entry name" value="RIBOSOMAL_S9"/>
    <property type="match status" value="1"/>
</dbReference>
<feature type="region of interest" description="Disordered" evidence="8">
    <location>
        <begin position="292"/>
        <end position="313"/>
    </location>
</feature>
<dbReference type="Gene3D" id="3.30.230.10">
    <property type="match status" value="1"/>
</dbReference>
<name>A3GI01_PICST</name>
<dbReference type="InterPro" id="IPR000754">
    <property type="entry name" value="Ribosomal_uS9"/>
</dbReference>
<dbReference type="InterPro" id="IPR014721">
    <property type="entry name" value="Ribsml_uS5_D2-typ_fold_subgr"/>
</dbReference>
<dbReference type="NCBIfam" id="NF001099">
    <property type="entry name" value="PRK00132.1"/>
    <property type="match status" value="1"/>
</dbReference>
<evidence type="ECO:0000313" key="10">
    <source>
        <dbReference type="Proteomes" id="UP000002258"/>
    </source>
</evidence>
<keyword evidence="10" id="KW-1185">Reference proteome</keyword>
<keyword evidence="3 7" id="KW-0689">Ribosomal protein</keyword>
<dbReference type="GO" id="GO:0003723">
    <property type="term" value="F:RNA binding"/>
    <property type="evidence" value="ECO:0007669"/>
    <property type="project" value="TreeGrafter"/>
</dbReference>
<dbReference type="Proteomes" id="UP000002258">
    <property type="component" value="Chromosome 1"/>
</dbReference>
<keyword evidence="2" id="KW-0809">Transit peptide</keyword>
<accession>A3GI01</accession>
<dbReference type="OrthoDB" id="10254627at2759"/>
<dbReference type="SUPFAM" id="SSF54211">
    <property type="entry name" value="Ribosomal protein S5 domain 2-like"/>
    <property type="match status" value="1"/>
</dbReference>
<proteinExistence type="inferred from homology"/>
<dbReference type="AlphaFoldDB" id="A3GI01"/>
<dbReference type="GO" id="GO:0005763">
    <property type="term" value="C:mitochondrial small ribosomal subunit"/>
    <property type="evidence" value="ECO:0007669"/>
    <property type="project" value="EnsemblFungi"/>
</dbReference>
<evidence type="ECO:0000256" key="8">
    <source>
        <dbReference type="SAM" id="MobiDB-lite"/>
    </source>
</evidence>
<comment type="similarity">
    <text evidence="1 7">Belongs to the universal ribosomal protein uS9 family.</text>
</comment>
<dbReference type="Pfam" id="PF00380">
    <property type="entry name" value="Ribosomal_S9"/>
    <property type="match status" value="1"/>
</dbReference>
<dbReference type="InterPro" id="IPR020568">
    <property type="entry name" value="Ribosomal_Su5_D2-typ_SF"/>
</dbReference>
<dbReference type="FunCoup" id="A3GI01">
    <property type="interactions" value="207"/>
</dbReference>
<dbReference type="RefSeq" id="XP_001387166.1">
    <property type="nucleotide sequence ID" value="XM_001387129.1"/>
</dbReference>
<dbReference type="GeneID" id="4851900"/>
<feature type="compositionally biased region" description="Basic residues" evidence="8">
    <location>
        <begin position="298"/>
        <end position="313"/>
    </location>
</feature>
<dbReference type="InterPro" id="IPR023035">
    <property type="entry name" value="Ribosomal_uS9_bac/plastid"/>
</dbReference>
<gene>
    <name evidence="9" type="primary">RT09</name>
    <name evidence="9" type="ORF">PICST_69737</name>
</gene>
<dbReference type="eggNOG" id="KOG1697">
    <property type="taxonomic scope" value="Eukaryota"/>
</dbReference>
<dbReference type="InterPro" id="IPR020574">
    <property type="entry name" value="Ribosomal_uS9_CS"/>
</dbReference>
<organism evidence="9 10">
    <name type="scientific">Scheffersomyces stipitis (strain ATCC 58785 / CBS 6054 / NBRC 10063 / NRRL Y-11545)</name>
    <name type="common">Yeast</name>
    <name type="synonym">Pichia stipitis</name>
    <dbReference type="NCBI Taxonomy" id="322104"/>
    <lineage>
        <taxon>Eukaryota</taxon>
        <taxon>Fungi</taxon>
        <taxon>Dikarya</taxon>
        <taxon>Ascomycota</taxon>
        <taxon>Saccharomycotina</taxon>
        <taxon>Pichiomycetes</taxon>
        <taxon>Debaryomycetaceae</taxon>
        <taxon>Scheffersomyces</taxon>
    </lineage>
</organism>
<dbReference type="EMBL" id="AAVQ01000002">
    <property type="protein sequence ID" value="EAZ63143.1"/>
    <property type="molecule type" value="Genomic_DNA"/>
</dbReference>
<evidence type="ECO:0000313" key="9">
    <source>
        <dbReference type="EMBL" id="EAZ63143.1"/>
    </source>
</evidence>
<keyword evidence="4 7" id="KW-0687">Ribonucleoprotein</keyword>
<sequence>MRQFSSIRALRAPSRSFSQAAVRLEEHIEARPPIPATLKAKLEQNRVRIAVQSNMSRTGLNNYEYERIRVVPTLKTFFGGNPVHDENMNVLNGVLRKYIDLPTRVLSDEELRTSKFISFETYKKKTQSGTRLKDIHYKELTNILHRLRSINHELMPREVSEILESYRSTASDFTGAAKKARTLDEEGKAYGKSKRKVSFAEVWLTRGEGDTLINGKSLVEYFPKDTDRKKIAYPFQVISQEGQYNIFAKVSGGGVTGQTEAVMYAIARALIVFNPLLKPRLSKAGLMTSDARNVERKKPGKVKARKSPTWVKR</sequence>
<protein>
    <recommendedName>
        <fullName evidence="5">Small ribosomal subunit protein uS9m</fullName>
    </recommendedName>
    <alternativeName>
        <fullName evidence="6">37S ribosomal protein S9, mitochondrial</fullName>
    </alternativeName>
</protein>
<evidence type="ECO:0000256" key="5">
    <source>
        <dbReference type="ARBA" id="ARBA00039318"/>
    </source>
</evidence>
<dbReference type="PANTHER" id="PTHR21569">
    <property type="entry name" value="RIBOSOMAL PROTEIN S9"/>
    <property type="match status" value="1"/>
</dbReference>
<evidence type="ECO:0000256" key="4">
    <source>
        <dbReference type="ARBA" id="ARBA00023274"/>
    </source>
</evidence>
<dbReference type="OMA" id="RESAMWA"/>
<evidence type="ECO:0000256" key="7">
    <source>
        <dbReference type="RuleBase" id="RU003815"/>
    </source>
</evidence>
<comment type="caution">
    <text evidence="9">The sequence shown here is derived from an EMBL/GenBank/DDBJ whole genome shotgun (WGS) entry which is preliminary data.</text>
</comment>
<dbReference type="STRING" id="322104.A3GI01"/>
<dbReference type="KEGG" id="pic:PICST_69737"/>